<dbReference type="Pfam" id="PF00004">
    <property type="entry name" value="AAA"/>
    <property type="match status" value="2"/>
</dbReference>
<dbReference type="PANTHER" id="PTHR43392:SF2">
    <property type="entry name" value="AAA-TYPE ATPASE FAMILY PROTEIN _ ANKYRIN REPEAT FAMILY PROTEIN"/>
    <property type="match status" value="1"/>
</dbReference>
<dbReference type="FunFam" id="3.40.50.300:FF:000216">
    <property type="entry name" value="Type VII secretion ATPase EccA"/>
    <property type="match status" value="2"/>
</dbReference>
<dbReference type="InterPro" id="IPR000641">
    <property type="entry name" value="CbxX/CfxQ"/>
</dbReference>
<evidence type="ECO:0000256" key="2">
    <source>
        <dbReference type="ARBA" id="ARBA00022741"/>
    </source>
</evidence>
<feature type="domain" description="AAA+ ATPase" evidence="4">
    <location>
        <begin position="247"/>
        <end position="390"/>
    </location>
</feature>
<protein>
    <recommendedName>
        <fullName evidence="4">AAA+ ATPase domain-containing protein</fullName>
    </recommendedName>
</protein>
<sequence length="773" mass="86769">MSFDVIRGKTFEISADYIARMRGIADGIQRIDNHGGGVFLIDNAHQLFDHSTSPILEYLLEHIKEYRGRIVFIFSGYGDEPGQLFGRDPGVLNLVPHIVKLTDYSDEDLLRILVKFVKKRFRNDMQVEGGIDGLYSRILVRRLGRGRGKKGFGNTHAVESALLTVCGRQADRVCRERAGGEKPNLFLLTREDMIGPKPLDALNKSRAWQKLQNLIGLEDIKESIKSFFHRIHVNYQRELEEKKPIRVSLNQVFLGPPGTGKTTVGMLYGQILADLGLLSSGKVMIKNPSDFIGEYIGRSESATKRILTSAMGNVLIIDEVHMLYPGKRCGDRRKPDQYRTAVIDTLVAEVQNIPGEDRCVILMGYTEPVQEMLRHCNPGLARRFPIEDAFHFTDFNDNQLAQILDKKLKEQDLTATDLARQVASRMLSLARDRPNFGNGGEVDNILNRAKAGQQKRILANPPTELLQEVILEPEDFDADYDRILRAGRNCEELFKDVIGSEDVIAQLRGYQQVAEGMRMHDIDPRPHIPFNFIFKGPSGAGKTTTARKIGQIFYDMRFLLSAEVVECSVTDMVGEFDGETGPKVIELLERALGKVLFIDEAYRLGQSDFSIDAVNELVDCVTKKRFANKLVIILAGYEEDMNELLKANRGLSSRFATEIVFRHLSPEHCLVLLQQYIGRLGIQIPDLDGSPLGEARKAAIVQVFASLTKTASWGNGRDVETLAKRVIAHVFKSHTVKVSGSGGLAISFEELVPIMEHMLEERWRRGPALGQDH</sequence>
<dbReference type="Proteomes" id="UP000750711">
    <property type="component" value="Unassembled WGS sequence"/>
</dbReference>
<evidence type="ECO:0000256" key="3">
    <source>
        <dbReference type="ARBA" id="ARBA00022840"/>
    </source>
</evidence>
<dbReference type="InterPro" id="IPR003593">
    <property type="entry name" value="AAA+_ATPase"/>
</dbReference>
<dbReference type="InterPro" id="IPR050773">
    <property type="entry name" value="CbxX/CfxQ_RuBisCO_ESX"/>
</dbReference>
<evidence type="ECO:0000259" key="4">
    <source>
        <dbReference type="SMART" id="SM00382"/>
    </source>
</evidence>
<dbReference type="FunFam" id="1.10.8.60:FF:000160">
    <property type="entry name" value="WGS project CABT00000000 data, contig 2.55"/>
    <property type="match status" value="1"/>
</dbReference>
<dbReference type="Gene3D" id="3.40.50.300">
    <property type="entry name" value="P-loop containing nucleotide triphosphate hydrolases"/>
    <property type="match status" value="3"/>
</dbReference>
<dbReference type="AlphaFoldDB" id="A0A9P8L8P8"/>
<dbReference type="InterPro" id="IPR041627">
    <property type="entry name" value="AAA_lid_6"/>
</dbReference>
<evidence type="ECO:0000313" key="5">
    <source>
        <dbReference type="EMBL" id="KAH0556354.1"/>
    </source>
</evidence>
<gene>
    <name evidence="5" type="ORF">GP486_005724</name>
</gene>
<dbReference type="GO" id="GO:0016887">
    <property type="term" value="F:ATP hydrolysis activity"/>
    <property type="evidence" value="ECO:0007669"/>
    <property type="project" value="InterPro"/>
</dbReference>
<dbReference type="InterPro" id="IPR003959">
    <property type="entry name" value="ATPase_AAA_core"/>
</dbReference>
<dbReference type="SUPFAM" id="SSF52540">
    <property type="entry name" value="P-loop containing nucleoside triphosphate hydrolases"/>
    <property type="match status" value="3"/>
</dbReference>
<comment type="caution">
    <text evidence="5">The sequence shown here is derived from an EMBL/GenBank/DDBJ whole genome shotgun (WGS) entry which is preliminary data.</text>
</comment>
<dbReference type="PRINTS" id="PR00819">
    <property type="entry name" value="CBXCFQXSUPER"/>
</dbReference>
<organism evidence="5 6">
    <name type="scientific">Trichoglossum hirsutum</name>
    <dbReference type="NCBI Taxonomy" id="265104"/>
    <lineage>
        <taxon>Eukaryota</taxon>
        <taxon>Fungi</taxon>
        <taxon>Dikarya</taxon>
        <taxon>Ascomycota</taxon>
        <taxon>Pezizomycotina</taxon>
        <taxon>Geoglossomycetes</taxon>
        <taxon>Geoglossales</taxon>
        <taxon>Geoglossaceae</taxon>
        <taxon>Trichoglossum</taxon>
    </lineage>
</organism>
<dbReference type="PANTHER" id="PTHR43392">
    <property type="entry name" value="AAA-TYPE ATPASE FAMILY PROTEIN / ANKYRIN REPEAT FAMILY PROTEIN"/>
    <property type="match status" value="1"/>
</dbReference>
<name>A0A9P8L8P8_9PEZI</name>
<reference evidence="5" key="1">
    <citation type="submission" date="2021-03" db="EMBL/GenBank/DDBJ databases">
        <title>Comparative genomics and phylogenomic investigation of the class Geoglossomycetes provide insights into ecological specialization and systematics.</title>
        <authorList>
            <person name="Melie T."/>
            <person name="Pirro S."/>
            <person name="Miller A.N."/>
            <person name="Quandt A."/>
        </authorList>
    </citation>
    <scope>NUCLEOTIDE SEQUENCE</scope>
    <source>
        <strain evidence="5">CAQ_001_2017</strain>
    </source>
</reference>
<comment type="similarity">
    <text evidence="1">Belongs to the CbxX/CfxQ family.</text>
</comment>
<proteinExistence type="inferred from homology"/>
<dbReference type="SMART" id="SM00382">
    <property type="entry name" value="AAA"/>
    <property type="match status" value="2"/>
</dbReference>
<keyword evidence="6" id="KW-1185">Reference proteome</keyword>
<dbReference type="Pfam" id="PF17866">
    <property type="entry name" value="AAA_lid_6"/>
    <property type="match status" value="1"/>
</dbReference>
<evidence type="ECO:0000256" key="1">
    <source>
        <dbReference type="ARBA" id="ARBA00010378"/>
    </source>
</evidence>
<feature type="domain" description="AAA+ ATPase" evidence="4">
    <location>
        <begin position="528"/>
        <end position="665"/>
    </location>
</feature>
<accession>A0A9P8L8P8</accession>
<dbReference type="Gene3D" id="1.10.8.60">
    <property type="match status" value="2"/>
</dbReference>
<dbReference type="EMBL" id="JAGHQM010001127">
    <property type="protein sequence ID" value="KAH0556354.1"/>
    <property type="molecule type" value="Genomic_DNA"/>
</dbReference>
<keyword evidence="3" id="KW-0067">ATP-binding</keyword>
<dbReference type="InterPro" id="IPR027417">
    <property type="entry name" value="P-loop_NTPase"/>
</dbReference>
<keyword evidence="2" id="KW-0547">Nucleotide-binding</keyword>
<dbReference type="GO" id="GO:0005524">
    <property type="term" value="F:ATP binding"/>
    <property type="evidence" value="ECO:0007669"/>
    <property type="project" value="UniProtKB-KW"/>
</dbReference>
<dbReference type="CDD" id="cd00009">
    <property type="entry name" value="AAA"/>
    <property type="match status" value="2"/>
</dbReference>
<evidence type="ECO:0000313" key="6">
    <source>
        <dbReference type="Proteomes" id="UP000750711"/>
    </source>
</evidence>